<feature type="chain" id="PRO_5016851978" evidence="3">
    <location>
        <begin position="26"/>
        <end position="291"/>
    </location>
</feature>
<protein>
    <submittedName>
        <fullName evidence="5">Tim44 domain-containing protein</fullName>
    </submittedName>
</protein>
<feature type="transmembrane region" description="Helical" evidence="2">
    <location>
        <begin position="72"/>
        <end position="92"/>
    </location>
</feature>
<sequence>MFKTLTAFCCVLMLGLTLAPDAAEAKRLGGGGSFGKSFFTPKKTTPKSDPAPTAAPKQSGTTTSATKPKSGMGGMLGGLLAGGLLAALFFGGAFDGIQIMDVLIIAVIAFVLFKLFARKSAQPSYAGHPRVDTEPAPHAEPQARTNAQGFQSGFNWGGQGAEAETVELPSWFNERAFLDGAKGHFGQLQQAWSQNDLPTIESYCSSELYRALEAERAKLGDVVLDNDLVSVLAELIGYREKDQQAQISVLFSGWMREGAGAQTTEFREVWHLTRDLSEDGADWFIVGIEQA</sequence>
<feature type="region of interest" description="Disordered" evidence="1">
    <location>
        <begin position="37"/>
        <end position="69"/>
    </location>
</feature>
<dbReference type="PANTHER" id="PTHR41542:SF1">
    <property type="entry name" value="BLL5807 PROTEIN"/>
    <property type="match status" value="1"/>
</dbReference>
<accession>A0A369WRP2</accession>
<feature type="compositionally biased region" description="Low complexity" evidence="1">
    <location>
        <begin position="37"/>
        <end position="57"/>
    </location>
</feature>
<name>A0A369WRP2_9GAMM</name>
<feature type="transmembrane region" description="Helical" evidence="2">
    <location>
        <begin position="99"/>
        <end position="117"/>
    </location>
</feature>
<dbReference type="Proteomes" id="UP000253769">
    <property type="component" value="Unassembled WGS sequence"/>
</dbReference>
<dbReference type="OrthoDB" id="5298777at2"/>
<dbReference type="PANTHER" id="PTHR41542">
    <property type="entry name" value="BLL5807 PROTEIN"/>
    <property type="match status" value="1"/>
</dbReference>
<keyword evidence="2" id="KW-1133">Transmembrane helix</keyword>
<dbReference type="SUPFAM" id="SSF54427">
    <property type="entry name" value="NTF2-like"/>
    <property type="match status" value="1"/>
</dbReference>
<dbReference type="AlphaFoldDB" id="A0A369WRP2"/>
<feature type="domain" description="Tim44-like" evidence="4">
    <location>
        <begin position="158"/>
        <end position="290"/>
    </location>
</feature>
<keyword evidence="2" id="KW-0472">Membrane</keyword>
<keyword evidence="3" id="KW-0732">Signal</keyword>
<proteinExistence type="predicted"/>
<keyword evidence="6" id="KW-1185">Reference proteome</keyword>
<dbReference type="SMART" id="SM00978">
    <property type="entry name" value="Tim44"/>
    <property type="match status" value="1"/>
</dbReference>
<dbReference type="Gene3D" id="3.10.450.240">
    <property type="match status" value="1"/>
</dbReference>
<gene>
    <name evidence="5" type="ORF">DV711_04080</name>
</gene>
<dbReference type="RefSeq" id="WP_114694360.1">
    <property type="nucleotide sequence ID" value="NZ_QQOH01000001.1"/>
</dbReference>
<evidence type="ECO:0000256" key="3">
    <source>
        <dbReference type="SAM" id="SignalP"/>
    </source>
</evidence>
<organism evidence="5 6">
    <name type="scientific">Motiliproteus coralliicola</name>
    <dbReference type="NCBI Taxonomy" id="2283196"/>
    <lineage>
        <taxon>Bacteria</taxon>
        <taxon>Pseudomonadati</taxon>
        <taxon>Pseudomonadota</taxon>
        <taxon>Gammaproteobacteria</taxon>
        <taxon>Oceanospirillales</taxon>
        <taxon>Oceanospirillaceae</taxon>
        <taxon>Motiliproteus</taxon>
    </lineage>
</organism>
<evidence type="ECO:0000256" key="1">
    <source>
        <dbReference type="SAM" id="MobiDB-lite"/>
    </source>
</evidence>
<evidence type="ECO:0000256" key="2">
    <source>
        <dbReference type="SAM" id="Phobius"/>
    </source>
</evidence>
<comment type="caution">
    <text evidence="5">The sequence shown here is derived from an EMBL/GenBank/DDBJ whole genome shotgun (WGS) entry which is preliminary data.</text>
</comment>
<reference evidence="5 6" key="1">
    <citation type="submission" date="2018-07" db="EMBL/GenBank/DDBJ databases">
        <title>Motiliproteus coralliicola sp. nov., a bacterium isolated from Coral.</title>
        <authorList>
            <person name="Wang G."/>
        </authorList>
    </citation>
    <scope>NUCLEOTIDE SEQUENCE [LARGE SCALE GENOMIC DNA]</scope>
    <source>
        <strain evidence="5 6">C34</strain>
    </source>
</reference>
<dbReference type="Pfam" id="PF04280">
    <property type="entry name" value="Tim44"/>
    <property type="match status" value="1"/>
</dbReference>
<feature type="signal peptide" evidence="3">
    <location>
        <begin position="1"/>
        <end position="25"/>
    </location>
</feature>
<dbReference type="EMBL" id="QQOH01000001">
    <property type="protein sequence ID" value="RDE24770.1"/>
    <property type="molecule type" value="Genomic_DNA"/>
</dbReference>
<dbReference type="InterPro" id="IPR032710">
    <property type="entry name" value="NTF2-like_dom_sf"/>
</dbReference>
<feature type="compositionally biased region" description="Polar residues" evidence="1">
    <location>
        <begin position="58"/>
        <end position="67"/>
    </location>
</feature>
<feature type="region of interest" description="Disordered" evidence="1">
    <location>
        <begin position="124"/>
        <end position="143"/>
    </location>
</feature>
<evidence type="ECO:0000313" key="5">
    <source>
        <dbReference type="EMBL" id="RDE24770.1"/>
    </source>
</evidence>
<keyword evidence="2" id="KW-0812">Transmembrane</keyword>
<dbReference type="InterPro" id="IPR007379">
    <property type="entry name" value="Tim44-like_dom"/>
</dbReference>
<evidence type="ECO:0000259" key="4">
    <source>
        <dbReference type="SMART" id="SM00978"/>
    </source>
</evidence>
<evidence type="ECO:0000313" key="6">
    <source>
        <dbReference type="Proteomes" id="UP000253769"/>
    </source>
</evidence>